<comment type="caution">
    <text evidence="1">The sequence shown here is derived from an EMBL/GenBank/DDBJ whole genome shotgun (WGS) entry which is preliminary data.</text>
</comment>
<gene>
    <name evidence="1" type="ORF">RHMOL_Rhmol03G0131700</name>
</gene>
<organism evidence="1 2">
    <name type="scientific">Rhododendron molle</name>
    <name type="common">Chinese azalea</name>
    <name type="synonym">Azalea mollis</name>
    <dbReference type="NCBI Taxonomy" id="49168"/>
    <lineage>
        <taxon>Eukaryota</taxon>
        <taxon>Viridiplantae</taxon>
        <taxon>Streptophyta</taxon>
        <taxon>Embryophyta</taxon>
        <taxon>Tracheophyta</taxon>
        <taxon>Spermatophyta</taxon>
        <taxon>Magnoliopsida</taxon>
        <taxon>eudicotyledons</taxon>
        <taxon>Gunneridae</taxon>
        <taxon>Pentapetalae</taxon>
        <taxon>asterids</taxon>
        <taxon>Ericales</taxon>
        <taxon>Ericaceae</taxon>
        <taxon>Ericoideae</taxon>
        <taxon>Rhodoreae</taxon>
        <taxon>Rhododendron</taxon>
    </lineage>
</organism>
<evidence type="ECO:0000313" key="2">
    <source>
        <dbReference type="Proteomes" id="UP001062846"/>
    </source>
</evidence>
<proteinExistence type="predicted"/>
<protein>
    <submittedName>
        <fullName evidence="1">Uncharacterized protein</fullName>
    </submittedName>
</protein>
<name>A0ACC0PF31_RHOML</name>
<accession>A0ACC0PF31</accession>
<dbReference type="Proteomes" id="UP001062846">
    <property type="component" value="Chromosome 3"/>
</dbReference>
<dbReference type="EMBL" id="CM046390">
    <property type="protein sequence ID" value="KAI8563734.1"/>
    <property type="molecule type" value="Genomic_DNA"/>
</dbReference>
<reference evidence="1" key="1">
    <citation type="submission" date="2022-02" db="EMBL/GenBank/DDBJ databases">
        <title>Plant Genome Project.</title>
        <authorList>
            <person name="Zhang R.-G."/>
        </authorList>
    </citation>
    <scope>NUCLEOTIDE SEQUENCE</scope>
    <source>
        <strain evidence="1">AT1</strain>
    </source>
</reference>
<keyword evidence="2" id="KW-1185">Reference proteome</keyword>
<sequence>MMHLMERNGISSTAKRWSLAYARIQGNAAFIAHFQNSILMNRDKRYRPILFNTDGPNAGDQVCAKLTPYTCYRHHYKTSKLAVDLTRNDKNRCWHLFNTLYVAIFIVLSLLLKRRGMACTMAVGRFARLKWTPNR</sequence>
<evidence type="ECO:0000313" key="1">
    <source>
        <dbReference type="EMBL" id="KAI8563734.1"/>
    </source>
</evidence>